<keyword evidence="2" id="KW-1185">Reference proteome</keyword>
<evidence type="ECO:0000313" key="2">
    <source>
        <dbReference type="Proteomes" id="UP001163321"/>
    </source>
</evidence>
<sequence length="1234" mass="139683">MHVHDAANRLLACGLVSHEPETPRQRSLHFSTGMSWHKEIQGGQEYICLDEEEEEAEADHEAGEQISRGLVAEQKIKQPDVVELDCSSDGGEKAGDDEEEMPVRSKRKVKVPDLDEEDRQKKDEIEAEPIVEAKKAVIVESEAIIKEHKDLNPNIVSRRNQVQKVRKRRLGEEDAAFLLFYGDRETPSASNLQLIIDFILGGVGASNTIFSRLVKYLLWKKLRAALKAGLVSRRSVQSEWTKIVFSCPVPDHRRRSGPMSRQTLLPRPVTITVRPLQFVQSSIQCPTPSVVHGGAEAAIRSEAASSRKITPNLVKSSRRRSRKRPLRAIRSEEMATDDQPVVLSPRKIHRKNSDTLVMPRPVVSAKNPSSPTTSSILLEPLLFNCYTLGENRSLPIGWRACSHFGEQVLMEPSIKVQPVEVNPMLQMTADEIAQHIASLRREGRFTSFEKVTDILSKLMSDPRNRQGVFNTPVDPVALKLPTYTTIVERPMDLGTIRRKLAAGEYLELQDFIADVRLVFENAMLFNHESHYIHVDAKSLLRRFNESVTAEQNRQAERQLVHHKCHVCRGNTCIVCNQQCLDVAQPNLQCSAGCSTEIRKGSSYYLSKDGTRVWCQNCRSRLARDQRKDAVLASLVKKKSEAGVEPWVKCGECSKWLHQVCGLYNPVIGAYTSHETINAVSDGIMLGANLYVCPLCRCERKRSTPTPKSSLRKIIHVDPDENTPYRSCLSIPSCELSLFIETSLRCGLREAGEHEAAETLYVRALSFPGERMTLPERVVRVFEQNAQLHAHMRPEMASRAQRLPAQLKYLSRGLYLFQKQEGMEVCLFTIYAQEFGDECELEANRRAVYIAYLDSVRYLRPASARTAAYHLILLAYFDYVRLHGFSRVHIWSCPPQKRISYVFWCRPPFQKTPSADHLRQWYNKLLVKAKERGIVKDWTTLYDRYFSDSVCDSTPNGDSKPATTCVSKKENEGVGVSTRGTTIESVHAEELVWPATQLPPIFDGDIIPSELERILGQIFSKKEKKKRSNEKKLAAHGKFSDVDGKGGQCSVGESTSSASIQSGQVDAKVSEVFSKCQFAVKRLKQDLLVVDLVVPDANGESGEVERPTVCRPEALVPSWYRQVPRFFGSRFMFHQLCSHAGYQFDSLRRAKHSTMMMLHHYFNERVVQLNVFCQECSLLITRADFWSCPSCIRYALCDTCFELRRNEHPHQLVFGSTSLKIPLKDVERVSAAANR</sequence>
<proteinExistence type="predicted"/>
<dbReference type="EMBL" id="CM047583">
    <property type="protein sequence ID" value="KAI9913911.1"/>
    <property type="molecule type" value="Genomic_DNA"/>
</dbReference>
<dbReference type="Proteomes" id="UP001163321">
    <property type="component" value="Chromosome 4"/>
</dbReference>
<reference evidence="1 2" key="1">
    <citation type="journal article" date="2022" name="bioRxiv">
        <title>The genome of the oomycete Peronosclerospora sorghi, a cosmopolitan pathogen of maize and sorghum, is inflated with dispersed pseudogenes.</title>
        <authorList>
            <person name="Fletcher K."/>
            <person name="Martin F."/>
            <person name="Isakeit T."/>
            <person name="Cavanaugh K."/>
            <person name="Magill C."/>
            <person name="Michelmore R."/>
        </authorList>
    </citation>
    <scope>NUCLEOTIDE SEQUENCE [LARGE SCALE GENOMIC DNA]</scope>
    <source>
        <strain evidence="1">P6</strain>
    </source>
</reference>
<organism evidence="1 2">
    <name type="scientific">Peronosclerospora sorghi</name>
    <dbReference type="NCBI Taxonomy" id="230839"/>
    <lineage>
        <taxon>Eukaryota</taxon>
        <taxon>Sar</taxon>
        <taxon>Stramenopiles</taxon>
        <taxon>Oomycota</taxon>
        <taxon>Peronosporomycetes</taxon>
        <taxon>Peronosporales</taxon>
        <taxon>Peronosporaceae</taxon>
        <taxon>Peronosclerospora</taxon>
    </lineage>
</organism>
<accession>A0ACC0W883</accession>
<evidence type="ECO:0000313" key="1">
    <source>
        <dbReference type="EMBL" id="KAI9913911.1"/>
    </source>
</evidence>
<comment type="caution">
    <text evidence="1">The sequence shown here is derived from an EMBL/GenBank/DDBJ whole genome shotgun (WGS) entry which is preliminary data.</text>
</comment>
<protein>
    <submittedName>
        <fullName evidence="1">Uncharacterized protein</fullName>
    </submittedName>
</protein>
<name>A0ACC0W883_9STRA</name>
<gene>
    <name evidence="1" type="ORF">PsorP6_006327</name>
</gene>